<evidence type="ECO:0000256" key="7">
    <source>
        <dbReference type="PROSITE-ProRule" id="PRU00284"/>
    </source>
</evidence>
<evidence type="ECO:0000256" key="6">
    <source>
        <dbReference type="ARBA" id="ARBA00029447"/>
    </source>
</evidence>
<dbReference type="GO" id="GO:0007165">
    <property type="term" value="P:signal transduction"/>
    <property type="evidence" value="ECO:0007669"/>
    <property type="project" value="UniProtKB-KW"/>
</dbReference>
<dbReference type="GO" id="GO:0006935">
    <property type="term" value="P:chemotaxis"/>
    <property type="evidence" value="ECO:0007669"/>
    <property type="project" value="InterPro"/>
</dbReference>
<keyword evidence="3" id="KW-1133">Transmembrane helix</keyword>
<proteinExistence type="inferred from homology"/>
<name>A0A0P1FBV6_9RHOB</name>
<evidence type="ECO:0000256" key="1">
    <source>
        <dbReference type="ARBA" id="ARBA00004141"/>
    </source>
</evidence>
<dbReference type="AlphaFoldDB" id="A0A0P1FBV6"/>
<keyword evidence="4" id="KW-0472">Membrane</keyword>
<evidence type="ECO:0000256" key="5">
    <source>
        <dbReference type="ARBA" id="ARBA00023224"/>
    </source>
</evidence>
<dbReference type="Proteomes" id="UP000051887">
    <property type="component" value="Unassembled WGS sequence"/>
</dbReference>
<evidence type="ECO:0000256" key="2">
    <source>
        <dbReference type="ARBA" id="ARBA00022692"/>
    </source>
</evidence>
<dbReference type="OrthoDB" id="2489132at2"/>
<evidence type="ECO:0000259" key="9">
    <source>
        <dbReference type="PROSITE" id="PS50111"/>
    </source>
</evidence>
<evidence type="ECO:0000313" key="11">
    <source>
        <dbReference type="EMBL" id="CUH70613.1"/>
    </source>
</evidence>
<dbReference type="GO" id="GO:0016020">
    <property type="term" value="C:membrane"/>
    <property type="evidence" value="ECO:0007669"/>
    <property type="project" value="UniProtKB-SubCell"/>
</dbReference>
<dbReference type="EMBL" id="CYSB01000025">
    <property type="protein sequence ID" value="CUH65659.1"/>
    <property type="molecule type" value="Genomic_DNA"/>
</dbReference>
<feature type="domain" description="Methyl-accepting transducer" evidence="9">
    <location>
        <begin position="36"/>
        <end position="272"/>
    </location>
</feature>
<dbReference type="Gene3D" id="1.10.287.950">
    <property type="entry name" value="Methyl-accepting chemotaxis protein"/>
    <property type="match status" value="1"/>
</dbReference>
<dbReference type="PRINTS" id="PR00260">
    <property type="entry name" value="CHEMTRNSDUCR"/>
</dbReference>
<dbReference type="Proteomes" id="UP000051086">
    <property type="component" value="Unassembled WGS sequence"/>
</dbReference>
<comment type="subcellular location">
    <subcellularLocation>
        <location evidence="1">Membrane</location>
        <topology evidence="1">Multi-pass membrane protein</topology>
    </subcellularLocation>
</comment>
<dbReference type="Pfam" id="PF00015">
    <property type="entry name" value="MCPsignal"/>
    <property type="match status" value="1"/>
</dbReference>
<comment type="similarity">
    <text evidence="6">Belongs to the methyl-accepting chemotaxis (MCP) protein family.</text>
</comment>
<dbReference type="RefSeq" id="WP_082626128.1">
    <property type="nucleotide sequence ID" value="NZ_CYSB01000025.1"/>
</dbReference>
<protein>
    <submittedName>
        <fullName evidence="11">Methyl-accepting chemotaxis protein 4</fullName>
    </submittedName>
</protein>
<dbReference type="PANTHER" id="PTHR32089:SF119">
    <property type="entry name" value="METHYL-ACCEPTING CHEMOTAXIS PROTEIN CTPL"/>
    <property type="match status" value="1"/>
</dbReference>
<evidence type="ECO:0000256" key="8">
    <source>
        <dbReference type="SAM" id="MobiDB-lite"/>
    </source>
</evidence>
<dbReference type="SMART" id="SM00283">
    <property type="entry name" value="MA"/>
    <property type="match status" value="1"/>
</dbReference>
<reference evidence="10 12" key="2">
    <citation type="submission" date="2015-09" db="EMBL/GenBank/DDBJ databases">
        <authorList>
            <person name="Rodrigo-Torres L."/>
            <person name="Arahal D.R."/>
        </authorList>
    </citation>
    <scope>NUCLEOTIDE SEQUENCE [LARGE SCALE GENOMIC DNA]</scope>
    <source>
        <strain evidence="10 12">CECT 5118</strain>
    </source>
</reference>
<dbReference type="PROSITE" id="PS50111">
    <property type="entry name" value="CHEMOTAXIS_TRANSDUC_2"/>
    <property type="match status" value="1"/>
</dbReference>
<gene>
    <name evidence="11" type="primary">mcp4</name>
    <name evidence="10" type="ORF">TL5118_01410</name>
    <name evidence="11" type="ORF">TL5120_00391</name>
</gene>
<dbReference type="InterPro" id="IPR004089">
    <property type="entry name" value="MCPsignal_dom"/>
</dbReference>
<dbReference type="PANTHER" id="PTHR32089">
    <property type="entry name" value="METHYL-ACCEPTING CHEMOTAXIS PROTEIN MCPB"/>
    <property type="match status" value="1"/>
</dbReference>
<evidence type="ECO:0000313" key="13">
    <source>
        <dbReference type="Proteomes" id="UP000051887"/>
    </source>
</evidence>
<accession>A0A0P1FBV6</accession>
<evidence type="ECO:0000313" key="10">
    <source>
        <dbReference type="EMBL" id="CUH65659.1"/>
    </source>
</evidence>
<dbReference type="InterPro" id="IPR004090">
    <property type="entry name" value="Chemotax_Me-accpt_rcpt"/>
</dbReference>
<keyword evidence="5 7" id="KW-0807">Transducer</keyword>
<evidence type="ECO:0000313" key="12">
    <source>
        <dbReference type="Proteomes" id="UP000051086"/>
    </source>
</evidence>
<reference evidence="11 13" key="1">
    <citation type="submission" date="2015-09" db="EMBL/GenBank/DDBJ databases">
        <authorList>
            <consortium name="Swine Surveillance"/>
        </authorList>
    </citation>
    <scope>NUCLEOTIDE SEQUENCE [LARGE SCALE GENOMIC DNA]</scope>
    <source>
        <strain evidence="11 13">5120</strain>
    </source>
</reference>
<keyword evidence="12" id="KW-1185">Reference proteome</keyword>
<organism evidence="11 13">
    <name type="scientific">Thalassovita autumnalis</name>
    <dbReference type="NCBI Taxonomy" id="2072972"/>
    <lineage>
        <taxon>Bacteria</taxon>
        <taxon>Pseudomonadati</taxon>
        <taxon>Pseudomonadota</taxon>
        <taxon>Alphaproteobacteria</taxon>
        <taxon>Rhodobacterales</taxon>
        <taxon>Roseobacteraceae</taxon>
        <taxon>Thalassovita</taxon>
    </lineage>
</organism>
<evidence type="ECO:0000256" key="3">
    <source>
        <dbReference type="ARBA" id="ARBA00022989"/>
    </source>
</evidence>
<feature type="region of interest" description="Disordered" evidence="8">
    <location>
        <begin position="1"/>
        <end position="26"/>
    </location>
</feature>
<dbReference type="EMBL" id="CYSC01000007">
    <property type="protein sequence ID" value="CUH70613.1"/>
    <property type="molecule type" value="Genomic_DNA"/>
</dbReference>
<sequence length="482" mass="51866">MELQSINADEATPVNPTEPDAISAQHQEAIHEIASRIGALSVSLASASGEIADTSERVNAEAVVFQELASQTEQMSAQSRSVLDSASSAVEMSGSAEETVSATSKRLSAMVSEVNGLIDGVSAIFKKLSVLEETLQRVATVSGEVDNISRKTNLLSLNASIEAARAGRHGRGFMVVAQEVKDLSNLTSEATGEIQETVGELGKELRDLMYDAQQAVETAGSIRQQTDGIGSEIEAIPETLGQMTKAQRNILAASEDISKVTGEVGTSIAQLAEEVTDSSNSLKDAITAVQDITENAEGITGMVSRLGVETVDTPYIRAVQELGQQISEAFCDAVNAGRITFQDLMDRNYTPIPGSDPAQVMARFTMFTDSVLPAFQEKMLEFADDVVFCAAVNKDGYLPTHNKKFSMPQIPGETEWNMGYSRNRRIFDDRVGLAAGNSTKPFLLQAYRRDMGDGNFVMMKDLSAPIFVNGTHWGGIRLAYKV</sequence>
<keyword evidence="2" id="KW-0812">Transmembrane</keyword>
<dbReference type="GO" id="GO:0004888">
    <property type="term" value="F:transmembrane signaling receptor activity"/>
    <property type="evidence" value="ECO:0007669"/>
    <property type="project" value="InterPro"/>
</dbReference>
<evidence type="ECO:0000256" key="4">
    <source>
        <dbReference type="ARBA" id="ARBA00023136"/>
    </source>
</evidence>
<dbReference type="SUPFAM" id="SSF58104">
    <property type="entry name" value="Methyl-accepting chemotaxis protein (MCP) signaling domain"/>
    <property type="match status" value="1"/>
</dbReference>